<sequence length="74" mass="8340">MKQPLNCSNKRSRVITGDSETCYRKKCWSSCSSPAGRSHPCEFQPSLEALPSLRLRQPVCGLYNVNMTVGSKRY</sequence>
<evidence type="ECO:0000313" key="2">
    <source>
        <dbReference type="Proteomes" id="UP001352852"/>
    </source>
</evidence>
<gene>
    <name evidence="1" type="ORF">CHARACLAT_027734</name>
</gene>
<proteinExistence type="predicted"/>
<evidence type="ECO:0000313" key="1">
    <source>
        <dbReference type="EMBL" id="MED6285281.1"/>
    </source>
</evidence>
<keyword evidence="2" id="KW-1185">Reference proteome</keyword>
<dbReference type="Proteomes" id="UP001352852">
    <property type="component" value="Unassembled WGS sequence"/>
</dbReference>
<protein>
    <submittedName>
        <fullName evidence="1">Uncharacterized protein</fullName>
    </submittedName>
</protein>
<comment type="caution">
    <text evidence="1">The sequence shown here is derived from an EMBL/GenBank/DDBJ whole genome shotgun (WGS) entry which is preliminary data.</text>
</comment>
<name>A0ABU7EE32_9TELE</name>
<organism evidence="1 2">
    <name type="scientific">Characodon lateralis</name>
    <dbReference type="NCBI Taxonomy" id="208331"/>
    <lineage>
        <taxon>Eukaryota</taxon>
        <taxon>Metazoa</taxon>
        <taxon>Chordata</taxon>
        <taxon>Craniata</taxon>
        <taxon>Vertebrata</taxon>
        <taxon>Euteleostomi</taxon>
        <taxon>Actinopterygii</taxon>
        <taxon>Neopterygii</taxon>
        <taxon>Teleostei</taxon>
        <taxon>Neoteleostei</taxon>
        <taxon>Acanthomorphata</taxon>
        <taxon>Ovalentaria</taxon>
        <taxon>Atherinomorphae</taxon>
        <taxon>Cyprinodontiformes</taxon>
        <taxon>Goodeidae</taxon>
        <taxon>Characodon</taxon>
    </lineage>
</organism>
<accession>A0ABU7EE32</accession>
<dbReference type="EMBL" id="JAHUTJ010052740">
    <property type="protein sequence ID" value="MED6285281.1"/>
    <property type="molecule type" value="Genomic_DNA"/>
</dbReference>
<reference evidence="1 2" key="1">
    <citation type="submission" date="2021-06" db="EMBL/GenBank/DDBJ databases">
        <authorList>
            <person name="Palmer J.M."/>
        </authorList>
    </citation>
    <scope>NUCLEOTIDE SEQUENCE [LARGE SCALE GENOMIC DNA]</scope>
    <source>
        <strain evidence="1 2">CL_MEX2019</strain>
        <tissue evidence="1">Muscle</tissue>
    </source>
</reference>